<dbReference type="PROSITE" id="PS51294">
    <property type="entry name" value="HTH_MYB"/>
    <property type="match status" value="1"/>
</dbReference>
<evidence type="ECO:0000256" key="1">
    <source>
        <dbReference type="ARBA" id="ARBA00004123"/>
    </source>
</evidence>
<dbReference type="Pfam" id="PF22941">
    <property type="entry name" value="TADA2A-like_3rd"/>
    <property type="match status" value="1"/>
</dbReference>
<dbReference type="Gene3D" id="3.30.60.90">
    <property type="match status" value="1"/>
</dbReference>
<comment type="subcellular location">
    <subcellularLocation>
        <location evidence="1">Nucleus</location>
    </subcellularLocation>
</comment>
<dbReference type="GO" id="GO:0008270">
    <property type="term" value="F:zinc ion binding"/>
    <property type="evidence" value="ECO:0007669"/>
    <property type="project" value="UniProtKB-KW"/>
</dbReference>
<dbReference type="FunFam" id="1.10.10.60:FF:000170">
    <property type="entry name" value="Transcriptional adapter"/>
    <property type="match status" value="1"/>
</dbReference>
<reference evidence="14" key="1">
    <citation type="submission" date="2021-08" db="EMBL/GenBank/DDBJ databases">
        <authorList>
            <person name="Misof B."/>
            <person name="Oliver O."/>
            <person name="Podsiadlowski L."/>
            <person name="Donath A."/>
            <person name="Peters R."/>
            <person name="Mayer C."/>
            <person name="Rust J."/>
            <person name="Gunkel S."/>
            <person name="Lesny P."/>
            <person name="Martin S."/>
            <person name="Oeyen J.P."/>
            <person name="Petersen M."/>
            <person name="Panagiotis P."/>
            <person name="Wilbrandt J."/>
            <person name="Tanja T."/>
        </authorList>
    </citation>
    <scope>NUCLEOTIDE SEQUENCE</scope>
    <source>
        <strain evidence="14">GBR_01_08_01A</strain>
        <tissue evidence="14">Thorax + abdomen</tissue>
    </source>
</reference>
<proteinExistence type="predicted"/>
<dbReference type="GO" id="GO:0006338">
    <property type="term" value="P:chromatin remodeling"/>
    <property type="evidence" value="ECO:0007669"/>
    <property type="project" value="TreeGrafter"/>
</dbReference>
<keyword evidence="7" id="KW-0539">Nucleus</keyword>
<feature type="domain" description="SANT" evidence="12">
    <location>
        <begin position="64"/>
        <end position="116"/>
    </location>
</feature>
<dbReference type="GO" id="GO:0006357">
    <property type="term" value="P:regulation of transcription by RNA polymerase II"/>
    <property type="evidence" value="ECO:0007669"/>
    <property type="project" value="TreeGrafter"/>
</dbReference>
<dbReference type="SMART" id="SM00717">
    <property type="entry name" value="SANT"/>
    <property type="match status" value="1"/>
</dbReference>
<dbReference type="SMART" id="SM00291">
    <property type="entry name" value="ZnF_ZZ"/>
    <property type="match status" value="1"/>
</dbReference>
<feature type="compositionally biased region" description="Low complexity" evidence="9">
    <location>
        <begin position="362"/>
        <end position="378"/>
    </location>
</feature>
<keyword evidence="5" id="KW-0805">Transcription regulation</keyword>
<dbReference type="InterPro" id="IPR055141">
    <property type="entry name" value="TADA2A_B-like_dom"/>
</dbReference>
<dbReference type="GO" id="GO:0005634">
    <property type="term" value="C:nucleus"/>
    <property type="evidence" value="ECO:0007669"/>
    <property type="project" value="UniProtKB-SubCell"/>
</dbReference>
<keyword evidence="4" id="KW-0862">Zinc</keyword>
<dbReference type="SUPFAM" id="SSF100910">
    <property type="entry name" value="Chemosensory protein Csp2"/>
    <property type="match status" value="1"/>
</dbReference>
<dbReference type="InterPro" id="IPR036388">
    <property type="entry name" value="WH-like_DNA-bd_sf"/>
</dbReference>
<dbReference type="GO" id="GO:0070461">
    <property type="term" value="C:SAGA-type complex"/>
    <property type="evidence" value="ECO:0007669"/>
    <property type="project" value="TreeGrafter"/>
</dbReference>
<evidence type="ECO:0000256" key="6">
    <source>
        <dbReference type="ARBA" id="ARBA00023163"/>
    </source>
</evidence>
<reference evidence="14" key="2">
    <citation type="journal article" date="2023" name="Commun. Biol.">
        <title>Intrasexual cuticular hydrocarbon dimorphism in a wasp sheds light on hydrocarbon biosynthesis genes in Hymenoptera.</title>
        <authorList>
            <person name="Moris V.C."/>
            <person name="Podsiadlowski L."/>
            <person name="Martin S."/>
            <person name="Oeyen J.P."/>
            <person name="Donath A."/>
            <person name="Petersen M."/>
            <person name="Wilbrandt J."/>
            <person name="Misof B."/>
            <person name="Liedtke D."/>
            <person name="Thamm M."/>
            <person name="Scheiner R."/>
            <person name="Schmitt T."/>
            <person name="Niehuis O."/>
        </authorList>
    </citation>
    <scope>NUCLEOTIDE SEQUENCE</scope>
    <source>
        <strain evidence="14">GBR_01_08_01A</strain>
    </source>
</reference>
<evidence type="ECO:0000256" key="5">
    <source>
        <dbReference type="ARBA" id="ARBA00023015"/>
    </source>
</evidence>
<gene>
    <name evidence="14" type="ORF">KPH14_008746</name>
</gene>
<evidence type="ECO:0008006" key="16">
    <source>
        <dbReference type="Google" id="ProtNLM"/>
    </source>
</evidence>
<sequence>MADLYAKYNCTYCQEDITGLRVKCVECPDFDLCLQCFSAGAEIGQHKNDHSYQFMDSGTISIFNGRGNWTAREQLRLLDAIEQFGFGNWEDISKHIETRTPEEAKEEYIARYLDGNIGKHTWPPTESYTPNLMDQTKSDNGPLSPDLTSRLPPLDITPEEAAQLGYMPQRDDFERDYNHEAESLVSSLFLNPAEDDDLDIALKLAQVDMYTNNLRERARRKRVVRDYQLVSAFFASSRKDRAVKKRQTKEEKEFRDRMRTFAQFYTAQEYEQFLVNLERERELRLRLSELYRYREHGITRHEECAHFEQVIAQAQGQNDSADHWTEKKSGSSGPSTPIPRHTSKKREEEKSYSSTDRKSIAKLDSASSSSTISQTNLSRTMTPVSQWVEQDSNPNTSGQHSTSSSSTLEKNCNVASSSLKPLSGETGERDIEMEASAHLLTKQEKSLCLQLDLKPMQYLTQKTLLLQEYLSGNRKSGVVPQSEPESKILHYLVANGTLSAKMKVAVVCVAVLAVALAAPAEETYTTRFDHIDVKEILHNDRLLNNYANCLLEKGRCTAEGTELKKTLPDALETGCTKCSPKQREFAEEAIKFLSTNKKELWDELIAKYDPEGKYRTRFEAQAKQAGIKV</sequence>
<keyword evidence="15" id="KW-1185">Reference proteome</keyword>
<evidence type="ECO:0000259" key="13">
    <source>
        <dbReference type="PROSITE" id="PS51294"/>
    </source>
</evidence>
<dbReference type="PROSITE" id="PS50090">
    <property type="entry name" value="MYB_LIKE"/>
    <property type="match status" value="1"/>
</dbReference>
<dbReference type="InterPro" id="IPR001005">
    <property type="entry name" value="SANT/Myb"/>
</dbReference>
<feature type="domain" description="HTH myb-type" evidence="13">
    <location>
        <begin position="66"/>
        <end position="106"/>
    </location>
</feature>
<dbReference type="PROSITE" id="PS01357">
    <property type="entry name" value="ZF_ZZ_1"/>
    <property type="match status" value="1"/>
</dbReference>
<dbReference type="InterPro" id="IPR056267">
    <property type="entry name" value="Ada2b_C"/>
</dbReference>
<dbReference type="InterPro" id="IPR009057">
    <property type="entry name" value="Homeodomain-like_sf"/>
</dbReference>
<evidence type="ECO:0000256" key="8">
    <source>
        <dbReference type="PROSITE-ProRule" id="PRU00228"/>
    </source>
</evidence>
<evidence type="ECO:0000259" key="10">
    <source>
        <dbReference type="PROSITE" id="PS50090"/>
    </source>
</evidence>
<evidence type="ECO:0000256" key="2">
    <source>
        <dbReference type="ARBA" id="ARBA00022723"/>
    </source>
</evidence>
<evidence type="ECO:0000259" key="11">
    <source>
        <dbReference type="PROSITE" id="PS50135"/>
    </source>
</evidence>
<feature type="domain" description="ZZ-type" evidence="11">
    <location>
        <begin position="5"/>
        <end position="60"/>
    </location>
</feature>
<keyword evidence="6" id="KW-0804">Transcription</keyword>
<dbReference type="Gene3D" id="1.10.10.10">
    <property type="entry name" value="Winged helix-like DNA-binding domain superfamily/Winged helix DNA-binding domain"/>
    <property type="match status" value="1"/>
</dbReference>
<dbReference type="Pfam" id="PF24533">
    <property type="entry name" value="Tri-helical_Ada2b_C"/>
    <property type="match status" value="1"/>
</dbReference>
<evidence type="ECO:0000256" key="9">
    <source>
        <dbReference type="SAM" id="MobiDB-lite"/>
    </source>
</evidence>
<evidence type="ECO:0000256" key="3">
    <source>
        <dbReference type="ARBA" id="ARBA00022771"/>
    </source>
</evidence>
<dbReference type="FunFam" id="3.30.60.90:FF:000008">
    <property type="entry name" value="Transcriptional adapter 2"/>
    <property type="match status" value="1"/>
</dbReference>
<accession>A0AAD9VIJ6</accession>
<keyword evidence="3 8" id="KW-0863">Zinc-finger</keyword>
<organism evidence="14 15">
    <name type="scientific">Odynerus spinipes</name>
    <dbReference type="NCBI Taxonomy" id="1348599"/>
    <lineage>
        <taxon>Eukaryota</taxon>
        <taxon>Metazoa</taxon>
        <taxon>Ecdysozoa</taxon>
        <taxon>Arthropoda</taxon>
        <taxon>Hexapoda</taxon>
        <taxon>Insecta</taxon>
        <taxon>Pterygota</taxon>
        <taxon>Neoptera</taxon>
        <taxon>Endopterygota</taxon>
        <taxon>Hymenoptera</taxon>
        <taxon>Apocrita</taxon>
        <taxon>Aculeata</taxon>
        <taxon>Vespoidea</taxon>
        <taxon>Vespidae</taxon>
        <taxon>Eumeninae</taxon>
        <taxon>Odynerus</taxon>
    </lineage>
</organism>
<dbReference type="CDD" id="cd02335">
    <property type="entry name" value="ZZ_ADA2"/>
    <property type="match status" value="1"/>
</dbReference>
<dbReference type="Gene3D" id="1.10.2080.10">
    <property type="entry name" value="Insect odorant-binding protein A10/Ejaculatory bulb-specific protein 3"/>
    <property type="match status" value="1"/>
</dbReference>
<feature type="compositionally biased region" description="Polar residues" evidence="9">
    <location>
        <begin position="408"/>
        <end position="420"/>
    </location>
</feature>
<name>A0AAD9VIJ6_9HYME</name>
<dbReference type="AlphaFoldDB" id="A0AAD9VIJ6"/>
<dbReference type="PROSITE" id="PS51293">
    <property type="entry name" value="SANT"/>
    <property type="match status" value="1"/>
</dbReference>
<feature type="compositionally biased region" description="Basic and acidic residues" evidence="9">
    <location>
        <begin position="345"/>
        <end position="361"/>
    </location>
</feature>
<protein>
    <recommendedName>
        <fullName evidence="16">Transcriptional adapter</fullName>
    </recommendedName>
</protein>
<dbReference type="InterPro" id="IPR017884">
    <property type="entry name" value="SANT_dom"/>
</dbReference>
<evidence type="ECO:0000259" key="12">
    <source>
        <dbReference type="PROSITE" id="PS51293"/>
    </source>
</evidence>
<evidence type="ECO:0000256" key="4">
    <source>
        <dbReference type="ARBA" id="ARBA00022833"/>
    </source>
</evidence>
<dbReference type="Pfam" id="PF03392">
    <property type="entry name" value="OS-D"/>
    <property type="match status" value="1"/>
</dbReference>
<dbReference type="GO" id="GO:0003713">
    <property type="term" value="F:transcription coactivator activity"/>
    <property type="evidence" value="ECO:0007669"/>
    <property type="project" value="TreeGrafter"/>
</dbReference>
<dbReference type="EMBL" id="JAIFRP010004521">
    <property type="protein sequence ID" value="KAK2574985.1"/>
    <property type="molecule type" value="Genomic_DNA"/>
</dbReference>
<comment type="caution">
    <text evidence="14">The sequence shown here is derived from an EMBL/GenBank/DDBJ whole genome shotgun (WGS) entry which is preliminary data.</text>
</comment>
<dbReference type="Proteomes" id="UP001258017">
    <property type="component" value="Unassembled WGS sequence"/>
</dbReference>
<dbReference type="PANTHER" id="PTHR12374:SF63">
    <property type="entry name" value="TRANSCRIPTIONAL ADAPTER 2-BETA"/>
    <property type="match status" value="1"/>
</dbReference>
<keyword evidence="2" id="KW-0479">Metal-binding</keyword>
<evidence type="ECO:0000313" key="15">
    <source>
        <dbReference type="Proteomes" id="UP001258017"/>
    </source>
</evidence>
<evidence type="ECO:0000313" key="14">
    <source>
        <dbReference type="EMBL" id="KAK2574985.1"/>
    </source>
</evidence>
<dbReference type="Pfam" id="PF25299">
    <property type="entry name" value="ZZ_ADA2"/>
    <property type="match status" value="1"/>
</dbReference>
<feature type="compositionally biased region" description="Basic and acidic residues" evidence="9">
    <location>
        <begin position="320"/>
        <end position="329"/>
    </location>
</feature>
<dbReference type="InterPro" id="IPR036682">
    <property type="entry name" value="OS_D_A10/PebIII_sf"/>
</dbReference>
<feature type="domain" description="Myb-like" evidence="10">
    <location>
        <begin position="66"/>
        <end position="112"/>
    </location>
</feature>
<dbReference type="SUPFAM" id="SSF57850">
    <property type="entry name" value="RING/U-box"/>
    <property type="match status" value="1"/>
</dbReference>
<feature type="region of interest" description="Disordered" evidence="9">
    <location>
        <begin position="315"/>
        <end position="426"/>
    </location>
</feature>
<dbReference type="GO" id="GO:0003682">
    <property type="term" value="F:chromatin binding"/>
    <property type="evidence" value="ECO:0007669"/>
    <property type="project" value="TreeGrafter"/>
</dbReference>
<dbReference type="PANTHER" id="PTHR12374">
    <property type="entry name" value="TRANSCRIPTIONAL ADAPTOR 2 ADA2 -RELATED"/>
    <property type="match status" value="1"/>
</dbReference>
<evidence type="ECO:0000256" key="7">
    <source>
        <dbReference type="ARBA" id="ARBA00023242"/>
    </source>
</evidence>
<dbReference type="InterPro" id="IPR041983">
    <property type="entry name" value="ADA2-like_ZZ"/>
</dbReference>
<dbReference type="InterPro" id="IPR043145">
    <property type="entry name" value="Znf_ZZ_sf"/>
</dbReference>
<dbReference type="PROSITE" id="PS50135">
    <property type="entry name" value="ZF_ZZ_2"/>
    <property type="match status" value="1"/>
</dbReference>
<dbReference type="InterPro" id="IPR005055">
    <property type="entry name" value="A10/PebIII"/>
</dbReference>
<dbReference type="SUPFAM" id="SSF46689">
    <property type="entry name" value="Homeodomain-like"/>
    <property type="match status" value="2"/>
</dbReference>
<dbReference type="Pfam" id="PF00249">
    <property type="entry name" value="Myb_DNA-binding"/>
    <property type="match status" value="1"/>
</dbReference>
<dbReference type="InterPro" id="IPR017930">
    <property type="entry name" value="Myb_dom"/>
</dbReference>
<dbReference type="InterPro" id="IPR000433">
    <property type="entry name" value="Znf_ZZ"/>
</dbReference>
<feature type="compositionally biased region" description="Polar residues" evidence="9">
    <location>
        <begin position="379"/>
        <end position="400"/>
    </location>
</feature>
<feature type="region of interest" description="Disordered" evidence="9">
    <location>
        <begin position="123"/>
        <end position="147"/>
    </location>
</feature>
<feature type="compositionally biased region" description="Polar residues" evidence="9">
    <location>
        <begin position="124"/>
        <end position="141"/>
    </location>
</feature>
<dbReference type="Gene3D" id="1.10.10.60">
    <property type="entry name" value="Homeodomain-like"/>
    <property type="match status" value="1"/>
</dbReference>
<dbReference type="CDD" id="cd00167">
    <property type="entry name" value="SANT"/>
    <property type="match status" value="1"/>
</dbReference>